<dbReference type="Pfam" id="PF00593">
    <property type="entry name" value="TonB_dep_Rec_b-barrel"/>
    <property type="match status" value="1"/>
</dbReference>
<dbReference type="GO" id="GO:0009279">
    <property type="term" value="C:cell outer membrane"/>
    <property type="evidence" value="ECO:0007669"/>
    <property type="project" value="UniProtKB-SubCell"/>
</dbReference>
<reference evidence="16 17" key="1">
    <citation type="journal article" date="2015" name="G3 (Bethesda)">
        <title>Insights into Ongoing Evolution of the Hexachlorocyclohexane Catabolic Pathway from Comparative Genomics of Ten Sphingomonadaceae Strains.</title>
        <authorList>
            <person name="Pearce S.L."/>
            <person name="Oakeshott J.G."/>
            <person name="Pandey G."/>
        </authorList>
    </citation>
    <scope>NUCLEOTIDE SEQUENCE [LARGE SCALE GENOMIC DNA]</scope>
    <source>
        <strain evidence="16 17">LL01</strain>
    </source>
</reference>
<dbReference type="PATRIC" id="fig|1420583.3.peg.847"/>
<dbReference type="Gene3D" id="2.40.170.20">
    <property type="entry name" value="TonB-dependent receptor, beta-barrel domain"/>
    <property type="match status" value="2"/>
</dbReference>
<evidence type="ECO:0000256" key="5">
    <source>
        <dbReference type="ARBA" id="ARBA00022692"/>
    </source>
</evidence>
<comment type="subcellular location">
    <subcellularLocation>
        <location evidence="1 11">Cell outer membrane</location>
        <topology evidence="1 11">Multi-pass membrane protein</topology>
    </subcellularLocation>
</comment>
<keyword evidence="9 11" id="KW-0472">Membrane</keyword>
<dbReference type="PROSITE" id="PS52016">
    <property type="entry name" value="TONB_DEPENDENT_REC_3"/>
    <property type="match status" value="1"/>
</dbReference>
<evidence type="ECO:0000256" key="1">
    <source>
        <dbReference type="ARBA" id="ARBA00004571"/>
    </source>
</evidence>
<keyword evidence="2 11" id="KW-0813">Transport</keyword>
<evidence type="ECO:0000313" key="16">
    <source>
        <dbReference type="EMBL" id="KMS57430.1"/>
    </source>
</evidence>
<keyword evidence="4" id="KW-0410">Iron transport</keyword>
<evidence type="ECO:0000259" key="15">
    <source>
        <dbReference type="Pfam" id="PF07715"/>
    </source>
</evidence>
<dbReference type="Proteomes" id="UP000052232">
    <property type="component" value="Unassembled WGS sequence"/>
</dbReference>
<keyword evidence="5 11" id="KW-0812">Transmembrane</keyword>
<keyword evidence="13" id="KW-0732">Signal</keyword>
<evidence type="ECO:0000259" key="14">
    <source>
        <dbReference type="Pfam" id="PF00593"/>
    </source>
</evidence>
<evidence type="ECO:0000256" key="7">
    <source>
        <dbReference type="ARBA" id="ARBA00023065"/>
    </source>
</evidence>
<evidence type="ECO:0000256" key="2">
    <source>
        <dbReference type="ARBA" id="ARBA00022448"/>
    </source>
</evidence>
<comment type="caution">
    <text evidence="16">The sequence shown here is derived from an EMBL/GenBank/DDBJ whole genome shotgun (WGS) entry which is preliminary data.</text>
</comment>
<keyword evidence="8 12" id="KW-0798">TonB box</keyword>
<evidence type="ECO:0000256" key="4">
    <source>
        <dbReference type="ARBA" id="ARBA00022496"/>
    </source>
</evidence>
<dbReference type="EMBL" id="JACT01000001">
    <property type="protein sequence ID" value="KMS57430.1"/>
    <property type="molecule type" value="Genomic_DNA"/>
</dbReference>
<evidence type="ECO:0000256" key="10">
    <source>
        <dbReference type="ARBA" id="ARBA00023237"/>
    </source>
</evidence>
<evidence type="ECO:0000256" key="9">
    <source>
        <dbReference type="ARBA" id="ARBA00023136"/>
    </source>
</evidence>
<keyword evidence="16" id="KW-0675">Receptor</keyword>
<dbReference type="PANTHER" id="PTHR32552:SF81">
    <property type="entry name" value="TONB-DEPENDENT OUTER MEMBRANE RECEPTOR"/>
    <property type="match status" value="1"/>
</dbReference>
<evidence type="ECO:0000313" key="17">
    <source>
        <dbReference type="Proteomes" id="UP000052232"/>
    </source>
</evidence>
<keyword evidence="3 11" id="KW-1134">Transmembrane beta strand</keyword>
<sequence length="793" mass="85401">MSYRAKLKLGLLSATIISSAAAAMPAMAQTAPAATAAEADGDVIVVTGTRRSTTLMETPINISAVGAEQLASQQIDDIRDIAAFTPGITITDTGPYGAANIVMRGLSASDTSSTGGNSDTAIGIYLGDVPLYVDYKLIDLERVETLLGPQGTLYGLGTLAGAIRYIPNRPDPTQFSGEVYGRAYDVAHSKGIGYVGYGVLNVPIVKDAIAFRTVTGYYYDPGFIDYPFILKSPGTSLPQPGSVANPTGTDADKAANFAGRKDLNSEKTFTSRNQLGFTGADFQAYFTYAFQQTKTQGRQATGGNVIGEGRYEAPWRSAEPSKRTSQLVSLEVQGNIADVAQAIFVSAYTNKKRRSSIDVTDLLLDLDYDYELFPAFSGYTQSRGTDEQYNQELRLVSTHGGPFSWVLGGFWNRQSTNSDYREIVPGYPAYAGINRPDEVEYASYVKTKLDEKAIFGEGSFKITPQWQVTAGIRYFKYAADVLGGTALPLFQTFPAINFRSRAGSTGKDGTVWKFNSSYNITPDLMVWGTYSKGYRIGGVNRVAPCVLPLPPGQNLCALENELSYGPDAVKNAEIGVRAQLFDRKLSMSLSAFKIKWNGIQLDGQTANGAIGIITNGGAAESKGIEFSFDARPIQGLSIRGNYSYLDAKLTEDVPQLLSVQGGDLVDVFAGDRLPGSTKNSGAIGVTYDIPMGDNALVLGWTTTYTGGIYSRPGLRGGGERIPAYTMSRANISYKTDAYEIGVFANNIFDKYAITGIGNDLTRYGLVNDGVIYRGYAQSVAQPRVIGVESRLKF</sequence>
<evidence type="ECO:0000256" key="13">
    <source>
        <dbReference type="SAM" id="SignalP"/>
    </source>
</evidence>
<dbReference type="GO" id="GO:0006826">
    <property type="term" value="P:iron ion transport"/>
    <property type="evidence" value="ECO:0007669"/>
    <property type="project" value="UniProtKB-KW"/>
</dbReference>
<feature type="chain" id="PRO_5005293858" evidence="13">
    <location>
        <begin position="29"/>
        <end position="793"/>
    </location>
</feature>
<evidence type="ECO:0000256" key="11">
    <source>
        <dbReference type="PROSITE-ProRule" id="PRU01360"/>
    </source>
</evidence>
<name>A0A0J8ASX7_9SPHN</name>
<evidence type="ECO:0000256" key="3">
    <source>
        <dbReference type="ARBA" id="ARBA00022452"/>
    </source>
</evidence>
<dbReference type="InterPro" id="IPR000531">
    <property type="entry name" value="Beta-barrel_TonB"/>
</dbReference>
<dbReference type="Pfam" id="PF07715">
    <property type="entry name" value="Plug"/>
    <property type="match status" value="1"/>
</dbReference>
<evidence type="ECO:0000256" key="12">
    <source>
        <dbReference type="RuleBase" id="RU003357"/>
    </source>
</evidence>
<organism evidence="16 17">
    <name type="scientific">Sphingobium cupriresistens LL01</name>
    <dbReference type="NCBI Taxonomy" id="1420583"/>
    <lineage>
        <taxon>Bacteria</taxon>
        <taxon>Pseudomonadati</taxon>
        <taxon>Pseudomonadota</taxon>
        <taxon>Alphaproteobacteria</taxon>
        <taxon>Sphingomonadales</taxon>
        <taxon>Sphingomonadaceae</taxon>
        <taxon>Sphingobium</taxon>
    </lineage>
</organism>
<accession>A0A0J8ASX7</accession>
<keyword evidence="17" id="KW-1185">Reference proteome</keyword>
<dbReference type="RefSeq" id="WP_066600882.1">
    <property type="nucleotide sequence ID" value="NZ_KQ130434.1"/>
</dbReference>
<keyword evidence="10 11" id="KW-0998">Cell outer membrane</keyword>
<dbReference type="PANTHER" id="PTHR32552">
    <property type="entry name" value="FERRICHROME IRON RECEPTOR-RELATED"/>
    <property type="match status" value="1"/>
</dbReference>
<evidence type="ECO:0000256" key="8">
    <source>
        <dbReference type="ARBA" id="ARBA00023077"/>
    </source>
</evidence>
<feature type="domain" description="TonB-dependent receptor plug" evidence="15">
    <location>
        <begin position="55"/>
        <end position="162"/>
    </location>
</feature>
<keyword evidence="7" id="KW-0406">Ion transport</keyword>
<protein>
    <submittedName>
        <fullName evidence="16">TonB-denpendent receptor</fullName>
    </submittedName>
</protein>
<gene>
    <name evidence="16" type="ORF">V473_04200</name>
</gene>
<feature type="signal peptide" evidence="13">
    <location>
        <begin position="1"/>
        <end position="28"/>
    </location>
</feature>
<keyword evidence="6" id="KW-0408">Iron</keyword>
<dbReference type="STRING" id="1420583.V473_04200"/>
<dbReference type="InterPro" id="IPR012910">
    <property type="entry name" value="Plug_dom"/>
</dbReference>
<feature type="domain" description="TonB-dependent receptor-like beta-barrel" evidence="14">
    <location>
        <begin position="274"/>
        <end position="747"/>
    </location>
</feature>
<dbReference type="InterPro" id="IPR039426">
    <property type="entry name" value="TonB-dep_rcpt-like"/>
</dbReference>
<evidence type="ECO:0000256" key="6">
    <source>
        <dbReference type="ARBA" id="ARBA00023004"/>
    </source>
</evidence>
<proteinExistence type="inferred from homology"/>
<dbReference type="InterPro" id="IPR036942">
    <property type="entry name" value="Beta-barrel_TonB_sf"/>
</dbReference>
<dbReference type="SUPFAM" id="SSF56935">
    <property type="entry name" value="Porins"/>
    <property type="match status" value="1"/>
</dbReference>
<dbReference type="AlphaFoldDB" id="A0A0J8ASX7"/>
<comment type="similarity">
    <text evidence="11 12">Belongs to the TonB-dependent receptor family.</text>
</comment>